<comment type="caution">
    <text evidence="1">The sequence shown here is derived from an EMBL/GenBank/DDBJ whole genome shotgun (WGS) entry which is preliminary data.</text>
</comment>
<feature type="non-terminal residue" evidence="1">
    <location>
        <position position="1"/>
    </location>
</feature>
<accession>A0AA35TLF5</accession>
<proteinExistence type="predicted"/>
<organism evidence="1 2">
    <name type="scientific">Geodia barretti</name>
    <name type="common">Barrett's horny sponge</name>
    <dbReference type="NCBI Taxonomy" id="519541"/>
    <lineage>
        <taxon>Eukaryota</taxon>
        <taxon>Metazoa</taxon>
        <taxon>Porifera</taxon>
        <taxon>Demospongiae</taxon>
        <taxon>Heteroscleromorpha</taxon>
        <taxon>Tetractinellida</taxon>
        <taxon>Astrophorina</taxon>
        <taxon>Geodiidae</taxon>
        <taxon>Geodia</taxon>
    </lineage>
</organism>
<evidence type="ECO:0000313" key="1">
    <source>
        <dbReference type="EMBL" id="CAI8050460.1"/>
    </source>
</evidence>
<name>A0AA35TLF5_GEOBA</name>
<dbReference type="EMBL" id="CASHTH010003869">
    <property type="protein sequence ID" value="CAI8050460.1"/>
    <property type="molecule type" value="Genomic_DNA"/>
</dbReference>
<sequence length="83" mass="9525">SQKPRLKSLKIYSSVHSVNFAVQSKTQSKWGLNCRQSVYYLSHDGRYADITESRQVKAITLVRTLYKSKVTFGQNLHHHSSIS</sequence>
<reference evidence="1" key="1">
    <citation type="submission" date="2023-03" db="EMBL/GenBank/DDBJ databases">
        <authorList>
            <person name="Steffen K."/>
            <person name="Cardenas P."/>
        </authorList>
    </citation>
    <scope>NUCLEOTIDE SEQUENCE</scope>
</reference>
<keyword evidence="2" id="KW-1185">Reference proteome</keyword>
<gene>
    <name evidence="1" type="ORF">GBAR_LOCUS27714</name>
</gene>
<dbReference type="Proteomes" id="UP001174909">
    <property type="component" value="Unassembled WGS sequence"/>
</dbReference>
<protein>
    <submittedName>
        <fullName evidence="1">Uncharacterized protein</fullName>
    </submittedName>
</protein>
<dbReference type="AlphaFoldDB" id="A0AA35TLF5"/>
<evidence type="ECO:0000313" key="2">
    <source>
        <dbReference type="Proteomes" id="UP001174909"/>
    </source>
</evidence>